<dbReference type="Proteomes" id="UP000179233">
    <property type="component" value="Unassembled WGS sequence"/>
</dbReference>
<dbReference type="AlphaFoldDB" id="A0A1G1VQV4"/>
<name>A0A1G1VQV4_9BACT</name>
<evidence type="ECO:0000313" key="2">
    <source>
        <dbReference type="EMBL" id="OGY17776.1"/>
    </source>
</evidence>
<sequence>MHYRRHAVANTILGVAALKIAGLPVLFSTLSPAVIASFLIDADHFLYHIFMERTLSYRKVSKLVRKDWDNRRQRFYLFHTLEFGIIFTVLVYYTPLTWVWAFGYWTHLSTDAFHNYRMKKNFSWLPIWIGTLQSWRMIQAKRHARLARLSPYA</sequence>
<organism evidence="2 3">
    <name type="scientific">Candidatus Chisholmbacteria bacterium RIFCSPHIGHO2_01_FULL_52_32</name>
    <dbReference type="NCBI Taxonomy" id="1797591"/>
    <lineage>
        <taxon>Bacteria</taxon>
        <taxon>Candidatus Chisholmiibacteriota</taxon>
    </lineage>
</organism>
<feature type="transmembrane region" description="Helical" evidence="1">
    <location>
        <begin position="75"/>
        <end position="101"/>
    </location>
</feature>
<gene>
    <name evidence="2" type="ORF">A2786_00410</name>
</gene>
<evidence type="ECO:0008006" key="4">
    <source>
        <dbReference type="Google" id="ProtNLM"/>
    </source>
</evidence>
<comment type="caution">
    <text evidence="2">The sequence shown here is derived from an EMBL/GenBank/DDBJ whole genome shotgun (WGS) entry which is preliminary data.</text>
</comment>
<accession>A0A1G1VQV4</accession>
<protein>
    <recommendedName>
        <fullName evidence="4">Phospholipase C/D domain-containing protein</fullName>
    </recommendedName>
</protein>
<reference evidence="2 3" key="1">
    <citation type="journal article" date="2016" name="Nat. Commun.">
        <title>Thousands of microbial genomes shed light on interconnected biogeochemical processes in an aquifer system.</title>
        <authorList>
            <person name="Anantharaman K."/>
            <person name="Brown C.T."/>
            <person name="Hug L.A."/>
            <person name="Sharon I."/>
            <person name="Castelle C.J."/>
            <person name="Probst A.J."/>
            <person name="Thomas B.C."/>
            <person name="Singh A."/>
            <person name="Wilkins M.J."/>
            <person name="Karaoz U."/>
            <person name="Brodie E.L."/>
            <person name="Williams K.H."/>
            <person name="Hubbard S.S."/>
            <person name="Banfield J.F."/>
        </authorList>
    </citation>
    <scope>NUCLEOTIDE SEQUENCE [LARGE SCALE GENOMIC DNA]</scope>
</reference>
<feature type="transmembrane region" description="Helical" evidence="1">
    <location>
        <begin position="7"/>
        <end position="27"/>
    </location>
</feature>
<proteinExistence type="predicted"/>
<keyword evidence="1" id="KW-0472">Membrane</keyword>
<keyword evidence="1" id="KW-1133">Transmembrane helix</keyword>
<keyword evidence="1" id="KW-0812">Transmembrane</keyword>
<evidence type="ECO:0000313" key="3">
    <source>
        <dbReference type="Proteomes" id="UP000179233"/>
    </source>
</evidence>
<evidence type="ECO:0000256" key="1">
    <source>
        <dbReference type="SAM" id="Phobius"/>
    </source>
</evidence>
<dbReference type="EMBL" id="MHCJ01000006">
    <property type="protein sequence ID" value="OGY17776.1"/>
    <property type="molecule type" value="Genomic_DNA"/>
</dbReference>